<evidence type="ECO:0000256" key="3">
    <source>
        <dbReference type="ARBA" id="ARBA00022664"/>
    </source>
</evidence>
<evidence type="ECO:0000313" key="8">
    <source>
        <dbReference type="Proteomes" id="UP000000759"/>
    </source>
</evidence>
<protein>
    <recommendedName>
        <fullName evidence="9">Pre-mRNA-splicing factor SPF27</fullName>
    </recommendedName>
</protein>
<name>B7G587_PHATC</name>
<dbReference type="InterPro" id="IPR008409">
    <property type="entry name" value="SPF27"/>
</dbReference>
<evidence type="ECO:0000256" key="2">
    <source>
        <dbReference type="ARBA" id="ARBA00010788"/>
    </source>
</evidence>
<evidence type="ECO:0000256" key="6">
    <source>
        <dbReference type="ARBA" id="ARBA00023242"/>
    </source>
</evidence>
<comment type="subcellular location">
    <subcellularLocation>
        <location evidence="1">Nucleus</location>
    </subcellularLocation>
</comment>
<dbReference type="KEGG" id="pti:PHATRDRAFT_38209"/>
<keyword evidence="8" id="KW-1185">Reference proteome</keyword>
<dbReference type="Proteomes" id="UP000000759">
    <property type="component" value="Chromosome 15"/>
</dbReference>
<dbReference type="RefSeq" id="XP_002182374.1">
    <property type="nucleotide sequence ID" value="XM_002182338.1"/>
</dbReference>
<dbReference type="FunCoup" id="B7G587">
    <property type="interactions" value="309"/>
</dbReference>
<dbReference type="eggNOG" id="ENOG502T04T">
    <property type="taxonomic scope" value="Eukaryota"/>
</dbReference>
<comment type="similarity">
    <text evidence="2">Belongs to the SPF27 family.</text>
</comment>
<evidence type="ECO:0000313" key="7">
    <source>
        <dbReference type="EMBL" id="EEC46275.1"/>
    </source>
</evidence>
<organism evidence="7 8">
    <name type="scientific">Phaeodactylum tricornutum (strain CCAP 1055/1)</name>
    <dbReference type="NCBI Taxonomy" id="556484"/>
    <lineage>
        <taxon>Eukaryota</taxon>
        <taxon>Sar</taxon>
        <taxon>Stramenopiles</taxon>
        <taxon>Ochrophyta</taxon>
        <taxon>Bacillariophyta</taxon>
        <taxon>Bacillariophyceae</taxon>
        <taxon>Bacillariophycidae</taxon>
        <taxon>Naviculales</taxon>
        <taxon>Phaeodactylaceae</taxon>
        <taxon>Phaeodactylum</taxon>
    </lineage>
</organism>
<dbReference type="GO" id="GO:0000974">
    <property type="term" value="C:Prp19 complex"/>
    <property type="evidence" value="ECO:0007669"/>
    <property type="project" value="TreeGrafter"/>
</dbReference>
<evidence type="ECO:0008006" key="9">
    <source>
        <dbReference type="Google" id="ProtNLM"/>
    </source>
</evidence>
<dbReference type="AlphaFoldDB" id="B7G587"/>
<dbReference type="PANTHER" id="PTHR13296">
    <property type="entry name" value="BCAS2 PROTEIN"/>
    <property type="match status" value="1"/>
</dbReference>
<dbReference type="PaxDb" id="2850-Phatr38209"/>
<keyword evidence="5" id="KW-0508">mRNA splicing</keyword>
<dbReference type="EMBL" id="CM000617">
    <property type="protein sequence ID" value="EEC46275.1"/>
    <property type="molecule type" value="Genomic_DNA"/>
</dbReference>
<dbReference type="STRING" id="556484.B7G587"/>
<dbReference type="OrthoDB" id="205794at2759"/>
<accession>B7G587</accession>
<reference evidence="7 8" key="1">
    <citation type="journal article" date="2008" name="Nature">
        <title>The Phaeodactylum genome reveals the evolutionary history of diatom genomes.</title>
        <authorList>
            <person name="Bowler C."/>
            <person name="Allen A.E."/>
            <person name="Badger J.H."/>
            <person name="Grimwood J."/>
            <person name="Jabbari K."/>
            <person name="Kuo A."/>
            <person name="Maheswari U."/>
            <person name="Martens C."/>
            <person name="Maumus F."/>
            <person name="Otillar R.P."/>
            <person name="Rayko E."/>
            <person name="Salamov A."/>
            <person name="Vandepoele K."/>
            <person name="Beszteri B."/>
            <person name="Gruber A."/>
            <person name="Heijde M."/>
            <person name="Katinka M."/>
            <person name="Mock T."/>
            <person name="Valentin K."/>
            <person name="Verret F."/>
            <person name="Berges J.A."/>
            <person name="Brownlee C."/>
            <person name="Cadoret J.P."/>
            <person name="Chiovitti A."/>
            <person name="Choi C.J."/>
            <person name="Coesel S."/>
            <person name="De Martino A."/>
            <person name="Detter J.C."/>
            <person name="Durkin C."/>
            <person name="Falciatore A."/>
            <person name="Fournet J."/>
            <person name="Haruta M."/>
            <person name="Huysman M.J."/>
            <person name="Jenkins B.D."/>
            <person name="Jiroutova K."/>
            <person name="Jorgensen R.E."/>
            <person name="Joubert Y."/>
            <person name="Kaplan A."/>
            <person name="Kroger N."/>
            <person name="Kroth P.G."/>
            <person name="La Roche J."/>
            <person name="Lindquist E."/>
            <person name="Lommer M."/>
            <person name="Martin-Jezequel V."/>
            <person name="Lopez P.J."/>
            <person name="Lucas S."/>
            <person name="Mangogna M."/>
            <person name="McGinnis K."/>
            <person name="Medlin L.K."/>
            <person name="Montsant A."/>
            <person name="Oudot-Le Secq M.P."/>
            <person name="Napoli C."/>
            <person name="Obornik M."/>
            <person name="Parker M.S."/>
            <person name="Petit J.L."/>
            <person name="Porcel B.M."/>
            <person name="Poulsen N."/>
            <person name="Robison M."/>
            <person name="Rychlewski L."/>
            <person name="Rynearson T.A."/>
            <person name="Schmutz J."/>
            <person name="Shapiro H."/>
            <person name="Siaut M."/>
            <person name="Stanley M."/>
            <person name="Sussman M.R."/>
            <person name="Taylor A.R."/>
            <person name="Vardi A."/>
            <person name="von Dassow P."/>
            <person name="Vyverman W."/>
            <person name="Willis A."/>
            <person name="Wyrwicz L.S."/>
            <person name="Rokhsar D.S."/>
            <person name="Weissenbach J."/>
            <person name="Armbrust E.V."/>
            <person name="Green B.R."/>
            <person name="Van de Peer Y."/>
            <person name="Grigoriev I.V."/>
        </authorList>
    </citation>
    <scope>NUCLEOTIDE SEQUENCE [LARGE SCALE GENOMIC DNA]</scope>
    <source>
        <strain evidence="7 8">CCAP 1055/1</strain>
    </source>
</reference>
<dbReference type="GO" id="GO:0006397">
    <property type="term" value="P:mRNA processing"/>
    <property type="evidence" value="ECO:0007669"/>
    <property type="project" value="UniProtKB-KW"/>
</dbReference>
<dbReference type="GeneID" id="7203098"/>
<keyword evidence="6" id="KW-0539">Nucleus</keyword>
<dbReference type="GO" id="GO:0008380">
    <property type="term" value="P:RNA splicing"/>
    <property type="evidence" value="ECO:0007669"/>
    <property type="project" value="UniProtKB-KW"/>
</dbReference>
<dbReference type="HOGENOM" id="CLU_1351200_0_0_1"/>
<evidence type="ECO:0000256" key="4">
    <source>
        <dbReference type="ARBA" id="ARBA00022728"/>
    </source>
</evidence>
<dbReference type="GO" id="GO:0071011">
    <property type="term" value="C:precatalytic spliceosome"/>
    <property type="evidence" value="ECO:0007669"/>
    <property type="project" value="TreeGrafter"/>
</dbReference>
<dbReference type="PANTHER" id="PTHR13296:SF0">
    <property type="entry name" value="PRE-MRNA-SPLICING FACTOR SPF27"/>
    <property type="match status" value="1"/>
</dbReference>
<gene>
    <name evidence="7" type="ORF">PHATRDRAFT_38209</name>
</gene>
<dbReference type="InParanoid" id="B7G587"/>
<keyword evidence="3" id="KW-0507">mRNA processing</keyword>
<proteinExistence type="inferred from homology"/>
<keyword evidence="4" id="KW-0747">Spliceosome</keyword>
<dbReference type="Pfam" id="PF05700">
    <property type="entry name" value="BCAS2"/>
    <property type="match status" value="1"/>
</dbReference>
<evidence type="ECO:0000256" key="1">
    <source>
        <dbReference type="ARBA" id="ARBA00004123"/>
    </source>
</evidence>
<reference evidence="8" key="2">
    <citation type="submission" date="2008-08" db="EMBL/GenBank/DDBJ databases">
        <authorList>
            <consortium name="Diatom Consortium"/>
            <person name="Grigoriev I."/>
            <person name="Grimwood J."/>
            <person name="Kuo A."/>
            <person name="Otillar R.P."/>
            <person name="Salamov A."/>
            <person name="Detter J.C."/>
            <person name="Lindquist E."/>
            <person name="Shapiro H."/>
            <person name="Lucas S."/>
            <person name="Glavina del Rio T."/>
            <person name="Pitluck S."/>
            <person name="Rokhsar D."/>
            <person name="Bowler C."/>
        </authorList>
    </citation>
    <scope>GENOME REANNOTATION</scope>
    <source>
        <strain evidence="8">CCAP 1055/1</strain>
    </source>
</reference>
<sequence>MEESIEGGMVLDALPYIDSANEDYEQYALALIDDEMNNISPMITPKSIPTKFRTPLMKYEFSQTPGIWELDRPDSETRVKTPETENIDDWKRAVEEAKIVYEWERLRSVYLEIDKVGEGNAASIWMQYNNTLDHLKTLWEQALHAQRDRVEEVNHGRQQEQLTAGEDLTLLATDYNTRIQKLITLKEAVANLNQQTREGSKIP</sequence>
<dbReference type="GO" id="GO:0071013">
    <property type="term" value="C:catalytic step 2 spliceosome"/>
    <property type="evidence" value="ECO:0007669"/>
    <property type="project" value="TreeGrafter"/>
</dbReference>
<evidence type="ECO:0000256" key="5">
    <source>
        <dbReference type="ARBA" id="ARBA00023187"/>
    </source>
</evidence>